<dbReference type="EMBL" id="JBBUTH010000007">
    <property type="protein sequence ID" value="MEK8050975.1"/>
    <property type="molecule type" value="Genomic_DNA"/>
</dbReference>
<gene>
    <name evidence="5" type="ORF">AACH10_12065</name>
</gene>
<dbReference type="InterPro" id="IPR005000">
    <property type="entry name" value="Aldolase/citrate-lyase_domain"/>
</dbReference>
<dbReference type="Proteomes" id="UP001365405">
    <property type="component" value="Unassembled WGS sequence"/>
</dbReference>
<organism evidence="5 6">
    <name type="scientific">Pseudaquabacterium inlustre</name>
    <dbReference type="NCBI Taxonomy" id="2984192"/>
    <lineage>
        <taxon>Bacteria</taxon>
        <taxon>Pseudomonadati</taxon>
        <taxon>Pseudomonadota</taxon>
        <taxon>Betaproteobacteria</taxon>
        <taxon>Burkholderiales</taxon>
        <taxon>Sphaerotilaceae</taxon>
        <taxon>Pseudaquabacterium</taxon>
    </lineage>
</organism>
<dbReference type="PANTHER" id="PTHR32308">
    <property type="entry name" value="LYASE BETA SUBUNIT, PUTATIVE (AFU_ORTHOLOGUE AFUA_4G13030)-RELATED"/>
    <property type="match status" value="1"/>
</dbReference>
<dbReference type="Gene3D" id="3.20.20.60">
    <property type="entry name" value="Phosphoenolpyruvate-binding domains"/>
    <property type="match status" value="1"/>
</dbReference>
<dbReference type="Pfam" id="PF03328">
    <property type="entry name" value="HpcH_HpaI"/>
    <property type="match status" value="1"/>
</dbReference>
<reference evidence="5 6" key="1">
    <citation type="submission" date="2024-04" db="EMBL/GenBank/DDBJ databases">
        <title>Novel species of the genus Ideonella isolated from streams.</title>
        <authorList>
            <person name="Lu H."/>
        </authorList>
    </citation>
    <scope>NUCLEOTIDE SEQUENCE [LARGE SCALE GENOMIC DNA]</scope>
    <source>
        <strain evidence="5 6">DXS22W</strain>
    </source>
</reference>
<evidence type="ECO:0000256" key="2">
    <source>
        <dbReference type="ARBA" id="ARBA00022723"/>
    </source>
</evidence>
<evidence type="ECO:0000256" key="1">
    <source>
        <dbReference type="ARBA" id="ARBA00001946"/>
    </source>
</evidence>
<accession>A0ABU9CIJ3</accession>
<feature type="domain" description="HpcH/HpaI aldolase/citrate lyase" evidence="4">
    <location>
        <begin position="2"/>
        <end position="226"/>
    </location>
</feature>
<evidence type="ECO:0000256" key="3">
    <source>
        <dbReference type="ARBA" id="ARBA00022842"/>
    </source>
</evidence>
<keyword evidence="5" id="KW-0456">Lyase</keyword>
<keyword evidence="6" id="KW-1185">Reference proteome</keyword>
<dbReference type="PANTHER" id="PTHR32308:SF10">
    <property type="entry name" value="CITRATE LYASE SUBUNIT BETA"/>
    <property type="match status" value="1"/>
</dbReference>
<keyword evidence="3" id="KW-0460">Magnesium</keyword>
<dbReference type="InterPro" id="IPR015813">
    <property type="entry name" value="Pyrv/PenolPyrv_kinase-like_dom"/>
</dbReference>
<sequence length="294" mass="31065">MRSKLFVPGSRPELFDKAAAGPADALSFDLEDSVPEARKAEARDTLAAWLAQHGPRVAANGTTGKTLIVRVNAQDTAHFADDVRATVRPGLHLLNLPKPESVDQVLAAVAALEAAERANGVQQPVGLLLNIETPRALREAHALACAHPRVQGLQLGLGDLFEPLDIARDDAAARHHVMLRVRLAAGEAGLYAMDGAHPDVADASGFEAEARMARALGFIGKSCIHPSQVARANAAFQPTAAEIERARRMLAGAQAAQAQGLGAVLVDGRMVDAPFVRRAQLIVDQARQLGLLAD</sequence>
<evidence type="ECO:0000259" key="4">
    <source>
        <dbReference type="Pfam" id="PF03328"/>
    </source>
</evidence>
<dbReference type="InterPro" id="IPR011206">
    <property type="entry name" value="Citrate_lyase_beta/mcl1/mcl2"/>
</dbReference>
<protein>
    <submittedName>
        <fullName evidence="5">CoA ester lyase</fullName>
    </submittedName>
</protein>
<dbReference type="RefSeq" id="WP_341410669.1">
    <property type="nucleotide sequence ID" value="NZ_JBBUTH010000007.1"/>
</dbReference>
<evidence type="ECO:0000313" key="6">
    <source>
        <dbReference type="Proteomes" id="UP001365405"/>
    </source>
</evidence>
<keyword evidence="2" id="KW-0479">Metal-binding</keyword>
<name>A0ABU9CIJ3_9BURK</name>
<dbReference type="SUPFAM" id="SSF51621">
    <property type="entry name" value="Phosphoenolpyruvate/pyruvate domain"/>
    <property type="match status" value="1"/>
</dbReference>
<dbReference type="GO" id="GO:0016829">
    <property type="term" value="F:lyase activity"/>
    <property type="evidence" value="ECO:0007669"/>
    <property type="project" value="UniProtKB-KW"/>
</dbReference>
<evidence type="ECO:0000313" key="5">
    <source>
        <dbReference type="EMBL" id="MEK8050975.1"/>
    </source>
</evidence>
<dbReference type="InterPro" id="IPR040442">
    <property type="entry name" value="Pyrv_kinase-like_dom_sf"/>
</dbReference>
<dbReference type="PIRSF" id="PIRSF015582">
    <property type="entry name" value="Cit_lyase_B"/>
    <property type="match status" value="1"/>
</dbReference>
<comment type="cofactor">
    <cofactor evidence="1">
        <name>Mg(2+)</name>
        <dbReference type="ChEBI" id="CHEBI:18420"/>
    </cofactor>
</comment>
<proteinExistence type="predicted"/>
<comment type="caution">
    <text evidence="5">The sequence shown here is derived from an EMBL/GenBank/DDBJ whole genome shotgun (WGS) entry which is preliminary data.</text>
</comment>